<protein>
    <recommendedName>
        <fullName evidence="5">Segregation and condensation protein B</fullName>
    </recommendedName>
</protein>
<dbReference type="InterPro" id="IPR036388">
    <property type="entry name" value="WH-like_DNA-bd_sf"/>
</dbReference>
<dbReference type="Pfam" id="PF04079">
    <property type="entry name" value="SMC_ScpB"/>
    <property type="match status" value="1"/>
</dbReference>
<dbReference type="InterPro" id="IPR005234">
    <property type="entry name" value="ScpB_csome_segregation"/>
</dbReference>
<evidence type="ECO:0000256" key="5">
    <source>
        <dbReference type="HAMAP-Rule" id="MF_01804"/>
    </source>
</evidence>
<dbReference type="PANTHER" id="PTHR34298">
    <property type="entry name" value="SEGREGATION AND CONDENSATION PROTEIN B"/>
    <property type="match status" value="1"/>
</dbReference>
<keyword evidence="1 5" id="KW-0963">Cytoplasm</keyword>
<evidence type="ECO:0000313" key="6">
    <source>
        <dbReference type="EMBL" id="EGL83188.1"/>
    </source>
</evidence>
<comment type="subcellular location">
    <subcellularLocation>
        <location evidence="5">Cytoplasm</location>
    </subcellularLocation>
    <text evidence="5">Associated with two foci at the outer edges of the nucleoid region in young cells, and at four foci within both cell halves in older cells.</text>
</comment>
<dbReference type="Proteomes" id="UP000825179">
    <property type="component" value="Chromosome"/>
</dbReference>
<dbReference type="PIRSF" id="PIRSF019345">
    <property type="entry name" value="ScpB"/>
    <property type="match status" value="1"/>
</dbReference>
<evidence type="ECO:0000313" key="8">
    <source>
        <dbReference type="Proteomes" id="UP000010716"/>
    </source>
</evidence>
<comment type="similarity">
    <text evidence="5">Belongs to the ScpB family.</text>
</comment>
<dbReference type="GO" id="GO:0006260">
    <property type="term" value="P:DNA replication"/>
    <property type="evidence" value="ECO:0007669"/>
    <property type="project" value="UniProtKB-UniRule"/>
</dbReference>
<dbReference type="InterPro" id="IPR036390">
    <property type="entry name" value="WH_DNA-bd_sf"/>
</dbReference>
<comment type="function">
    <text evidence="5">Participates in chromosomal partition during cell division. May act via the formation of a condensin-like complex containing Smc and ScpA that pull DNA away from mid-cell into both cell halves.</text>
</comment>
<dbReference type="KEGG" id="cthu:HUR95_12655"/>
<dbReference type="NCBIfam" id="TIGR00281">
    <property type="entry name" value="SMC-Scp complex subunit ScpB"/>
    <property type="match status" value="1"/>
</dbReference>
<dbReference type="AlphaFoldDB" id="F5L634"/>
<evidence type="ECO:0000313" key="7">
    <source>
        <dbReference type="EMBL" id="QZT33148.1"/>
    </source>
</evidence>
<reference evidence="7" key="3">
    <citation type="submission" date="2021-08" db="EMBL/GenBank/DDBJ databases">
        <authorList>
            <person name="de Jong S."/>
            <person name="van den Broek M."/>
            <person name="Merkel A."/>
            <person name="de la Torre Cortes P."/>
            <person name="Kalamorz F."/>
            <person name="Cook G."/>
            <person name="van Loosdrecht M."/>
            <person name="McMillan D."/>
        </authorList>
    </citation>
    <scope>NUCLEOTIDE SEQUENCE</scope>
    <source>
        <strain evidence="7">TA2.A1</strain>
    </source>
</reference>
<comment type="subunit">
    <text evidence="5">Homodimer. Homodimerization may be required to stabilize the binding of ScpA to the Smc head domains. Component of a cohesin-like complex composed of ScpA, ScpB and the Smc homodimer, in which ScpA and ScpB bind to the head domain of Smc. The presence of the three proteins is required for the association of the complex with DNA.</text>
</comment>
<dbReference type="GO" id="GO:0051304">
    <property type="term" value="P:chromosome separation"/>
    <property type="evidence" value="ECO:0007669"/>
    <property type="project" value="InterPro"/>
</dbReference>
<gene>
    <name evidence="5 7" type="primary">scpB</name>
    <name evidence="6" type="ORF">CathTA2_1247</name>
    <name evidence="7" type="ORF">HUR95_12655</name>
</gene>
<sequence>MDREHLLAVIEGLLFVAGNEGLEAKLIADVLEIKTAAVPQLIEEMKKKFKEQNRGIQVVEIAGSYQLTTRPEHAPYFEKLAHSPSHATLSQAVLETLAIIAYKQPVTRAEIEEVRGVKSEKAINTLLNKSLIKEVGRKEGPGRAILYGTTKEFLDYFGLNSLDDLPDLPEEIDMDQVKKEANFLFSTPEPETQEG</sequence>
<proteinExistence type="inferred from homology"/>
<evidence type="ECO:0000256" key="1">
    <source>
        <dbReference type="ARBA" id="ARBA00022490"/>
    </source>
</evidence>
<name>F5L634_CALTT</name>
<dbReference type="HAMAP" id="MF_01804">
    <property type="entry name" value="ScpB"/>
    <property type="match status" value="1"/>
</dbReference>
<reference evidence="6 8" key="1">
    <citation type="journal article" date="2011" name="J. Bacteriol.">
        <title>Draft genome sequence of the thermoalkaliphilic Caldalkalibacillus thermarum strain TA2.A1.</title>
        <authorList>
            <person name="Kalamorz F."/>
            <person name="Keis S."/>
            <person name="McMillan D.G."/>
            <person name="Olsson K."/>
            <person name="Stanton J.A."/>
            <person name="Stockwell P."/>
            <person name="Black M.A."/>
            <person name="Klingeman D.M."/>
            <person name="Land M.L."/>
            <person name="Han C.S."/>
            <person name="Martin S.L."/>
            <person name="Becher S.A."/>
            <person name="Peddie C.J."/>
            <person name="Morgan H.W."/>
            <person name="Matthies D."/>
            <person name="Preiss L."/>
            <person name="Meier T."/>
            <person name="Brown S.D."/>
            <person name="Cook G.M."/>
        </authorList>
    </citation>
    <scope>NUCLEOTIDE SEQUENCE [LARGE SCALE GENOMIC DNA]</scope>
    <source>
        <strain evidence="6 8">TA2.A1</strain>
    </source>
</reference>
<dbReference type="OrthoDB" id="9806226at2"/>
<evidence type="ECO:0000256" key="2">
    <source>
        <dbReference type="ARBA" id="ARBA00022618"/>
    </source>
</evidence>
<reference evidence="7 9" key="2">
    <citation type="journal article" date="2020" name="Extremophiles">
        <title>Genomic analysis of Caldalkalibacillus thermarum TA2.A1 reveals aerobic alkaliphilic metabolism and evolutionary hallmarks linking alkaliphilic bacteria and plant life.</title>
        <authorList>
            <person name="de Jong S.I."/>
            <person name="van den Broek M.A."/>
            <person name="Merkel A.Y."/>
            <person name="de la Torre Cortes P."/>
            <person name="Kalamorz F."/>
            <person name="Cook G.M."/>
            <person name="van Loosdrecht M.C.M."/>
            <person name="McMillan D.G.G."/>
        </authorList>
    </citation>
    <scope>NUCLEOTIDE SEQUENCE [LARGE SCALE GENOMIC DNA]</scope>
    <source>
        <strain evidence="7 9">TA2.A1</strain>
    </source>
</reference>
<keyword evidence="4 5" id="KW-0131">Cell cycle</keyword>
<evidence type="ECO:0000256" key="3">
    <source>
        <dbReference type="ARBA" id="ARBA00022829"/>
    </source>
</evidence>
<keyword evidence="9" id="KW-1185">Reference proteome</keyword>
<evidence type="ECO:0000256" key="4">
    <source>
        <dbReference type="ARBA" id="ARBA00023306"/>
    </source>
</evidence>
<accession>F5L634</accession>
<dbReference type="Proteomes" id="UP000010716">
    <property type="component" value="Unassembled WGS sequence"/>
</dbReference>
<organism evidence="6 8">
    <name type="scientific">Caldalkalibacillus thermarum (strain TA2.A1)</name>
    <dbReference type="NCBI Taxonomy" id="986075"/>
    <lineage>
        <taxon>Bacteria</taxon>
        <taxon>Bacillati</taxon>
        <taxon>Bacillota</taxon>
        <taxon>Bacilli</taxon>
        <taxon>Bacillales</taxon>
        <taxon>Bacillaceae</taxon>
        <taxon>Caldalkalibacillus</taxon>
    </lineage>
</organism>
<dbReference type="GO" id="GO:0051301">
    <property type="term" value="P:cell division"/>
    <property type="evidence" value="ECO:0007669"/>
    <property type="project" value="UniProtKB-KW"/>
</dbReference>
<dbReference type="eggNOG" id="COG1386">
    <property type="taxonomic scope" value="Bacteria"/>
</dbReference>
<dbReference type="PANTHER" id="PTHR34298:SF2">
    <property type="entry name" value="SEGREGATION AND CONDENSATION PROTEIN B"/>
    <property type="match status" value="1"/>
</dbReference>
<evidence type="ECO:0000313" key="9">
    <source>
        <dbReference type="Proteomes" id="UP000825179"/>
    </source>
</evidence>
<keyword evidence="2 5" id="KW-0132">Cell division</keyword>
<dbReference type="Gene3D" id="1.10.10.10">
    <property type="entry name" value="Winged helix-like DNA-binding domain superfamily/Winged helix DNA-binding domain"/>
    <property type="match status" value="2"/>
</dbReference>
<dbReference type="GO" id="GO:0005737">
    <property type="term" value="C:cytoplasm"/>
    <property type="evidence" value="ECO:0007669"/>
    <property type="project" value="UniProtKB-SubCell"/>
</dbReference>
<dbReference type="EMBL" id="CP082237">
    <property type="protein sequence ID" value="QZT33148.1"/>
    <property type="molecule type" value="Genomic_DNA"/>
</dbReference>
<dbReference type="SUPFAM" id="SSF46785">
    <property type="entry name" value="Winged helix' DNA-binding domain"/>
    <property type="match status" value="2"/>
</dbReference>
<dbReference type="EMBL" id="AFCE01000120">
    <property type="protein sequence ID" value="EGL83188.1"/>
    <property type="molecule type" value="Genomic_DNA"/>
</dbReference>
<keyword evidence="3 5" id="KW-0159">Chromosome partition</keyword>
<dbReference type="RefSeq" id="WP_007504132.1">
    <property type="nucleotide sequence ID" value="NZ_AFCE01000120.1"/>
</dbReference>